<protein>
    <submittedName>
        <fullName evidence="7">Glycerol transporter</fullName>
    </submittedName>
</protein>
<comment type="caution">
    <text evidence="7">The sequence shown here is derived from an EMBL/GenBank/DDBJ whole genome shotgun (WGS) entry which is preliminary data.</text>
</comment>
<dbReference type="Proteomes" id="UP001211907">
    <property type="component" value="Unassembled WGS sequence"/>
</dbReference>
<comment type="subcellular location">
    <subcellularLocation>
        <location evidence="1">Membrane</location>
        <topology evidence="1">Multi-pass membrane protein</topology>
    </subcellularLocation>
</comment>
<evidence type="ECO:0000256" key="6">
    <source>
        <dbReference type="SAM" id="Phobius"/>
    </source>
</evidence>
<dbReference type="AlphaFoldDB" id="A0AAD5TB68"/>
<evidence type="ECO:0000256" key="1">
    <source>
        <dbReference type="ARBA" id="ARBA00004141"/>
    </source>
</evidence>
<dbReference type="PANTHER" id="PTHR13285:SF18">
    <property type="entry name" value="PROTEIN-CYSTEINE N-PALMITOYLTRANSFERASE RASP"/>
    <property type="match status" value="1"/>
</dbReference>
<reference evidence="7" key="1">
    <citation type="submission" date="2020-05" db="EMBL/GenBank/DDBJ databases">
        <title>Phylogenomic resolution of chytrid fungi.</title>
        <authorList>
            <person name="Stajich J.E."/>
            <person name="Amses K."/>
            <person name="Simmons R."/>
            <person name="Seto K."/>
            <person name="Myers J."/>
            <person name="Bonds A."/>
            <person name="Quandt C.A."/>
            <person name="Barry K."/>
            <person name="Liu P."/>
            <person name="Grigoriev I."/>
            <person name="Longcore J.E."/>
            <person name="James T.Y."/>
        </authorList>
    </citation>
    <scope>NUCLEOTIDE SEQUENCE</scope>
    <source>
        <strain evidence="7">JEL0513</strain>
    </source>
</reference>
<feature type="transmembrane region" description="Helical" evidence="6">
    <location>
        <begin position="104"/>
        <end position="127"/>
    </location>
</feature>
<name>A0AAD5TB68_9FUNG</name>
<evidence type="ECO:0000256" key="2">
    <source>
        <dbReference type="ARBA" id="ARBA00010323"/>
    </source>
</evidence>
<dbReference type="InterPro" id="IPR004299">
    <property type="entry name" value="MBOAT_fam"/>
</dbReference>
<comment type="similarity">
    <text evidence="2">Belongs to the membrane-bound acyltransferase family.</text>
</comment>
<gene>
    <name evidence="7" type="primary">GUP1</name>
    <name evidence="7" type="ORF">HK100_011462</name>
</gene>
<keyword evidence="8" id="KW-1185">Reference proteome</keyword>
<organism evidence="7 8">
    <name type="scientific">Physocladia obscura</name>
    <dbReference type="NCBI Taxonomy" id="109957"/>
    <lineage>
        <taxon>Eukaryota</taxon>
        <taxon>Fungi</taxon>
        <taxon>Fungi incertae sedis</taxon>
        <taxon>Chytridiomycota</taxon>
        <taxon>Chytridiomycota incertae sedis</taxon>
        <taxon>Chytridiomycetes</taxon>
        <taxon>Chytridiales</taxon>
        <taxon>Chytriomycetaceae</taxon>
        <taxon>Physocladia</taxon>
    </lineage>
</organism>
<feature type="transmembrane region" description="Helical" evidence="6">
    <location>
        <begin position="206"/>
        <end position="232"/>
    </location>
</feature>
<proteinExistence type="inferred from homology"/>
<dbReference type="Pfam" id="PF03062">
    <property type="entry name" value="MBOAT"/>
    <property type="match status" value="1"/>
</dbReference>
<feature type="transmembrane region" description="Helical" evidence="6">
    <location>
        <begin position="139"/>
        <end position="160"/>
    </location>
</feature>
<evidence type="ECO:0000256" key="3">
    <source>
        <dbReference type="ARBA" id="ARBA00022692"/>
    </source>
</evidence>
<dbReference type="InterPro" id="IPR051085">
    <property type="entry name" value="MB_O-acyltransferase"/>
</dbReference>
<dbReference type="EMBL" id="JADGJH010000071">
    <property type="protein sequence ID" value="KAJ3139450.1"/>
    <property type="molecule type" value="Genomic_DNA"/>
</dbReference>
<evidence type="ECO:0000313" key="7">
    <source>
        <dbReference type="EMBL" id="KAJ3139450.1"/>
    </source>
</evidence>
<sequence length="319" mass="37049">MVSFDMDFHWKCCDGGASEEKVKLQSHLDSCKECGKNGPNNYCARARIETSLDINDYNIISYFTYILYIPLYLAGPIITFNDFINQLKTRPAATKNRKLVFNYVVRWIICFFLMELFIHSTFVIAIAKSSIWKQYFSSFQVACLGYFNLKHIWLKLLVIWRFFRAWAMMDGIETIENMNRCMSNNYSASGFWRSWHRSFNRWIIRYIYVPMGGSRMYLVNLFVTFTFVAIWHDLNLNLLLWGWLISLSIIPETIAMKAIPHKRWESWRHYKHLCGVGAVANILLMIAVNIVGFGAAGGHENSADGGVMAMIPIIFNINS</sequence>
<dbReference type="GO" id="GO:0016020">
    <property type="term" value="C:membrane"/>
    <property type="evidence" value="ECO:0007669"/>
    <property type="project" value="UniProtKB-SubCell"/>
</dbReference>
<keyword evidence="3 6" id="KW-0812">Transmembrane</keyword>
<evidence type="ECO:0000313" key="8">
    <source>
        <dbReference type="Proteomes" id="UP001211907"/>
    </source>
</evidence>
<dbReference type="GO" id="GO:0006506">
    <property type="term" value="P:GPI anchor biosynthetic process"/>
    <property type="evidence" value="ECO:0007669"/>
    <property type="project" value="TreeGrafter"/>
</dbReference>
<evidence type="ECO:0000256" key="4">
    <source>
        <dbReference type="ARBA" id="ARBA00022989"/>
    </source>
</evidence>
<evidence type="ECO:0000256" key="5">
    <source>
        <dbReference type="ARBA" id="ARBA00023136"/>
    </source>
</evidence>
<dbReference type="GO" id="GO:0005783">
    <property type="term" value="C:endoplasmic reticulum"/>
    <property type="evidence" value="ECO:0007669"/>
    <property type="project" value="TreeGrafter"/>
</dbReference>
<feature type="transmembrane region" description="Helical" evidence="6">
    <location>
        <begin position="238"/>
        <end position="260"/>
    </location>
</feature>
<keyword evidence="4 6" id="KW-1133">Transmembrane helix</keyword>
<accession>A0AAD5TB68</accession>
<keyword evidence="5 6" id="KW-0472">Membrane</keyword>
<dbReference type="PANTHER" id="PTHR13285">
    <property type="entry name" value="ACYLTRANSFERASE"/>
    <property type="match status" value="1"/>
</dbReference>
<feature type="transmembrane region" description="Helical" evidence="6">
    <location>
        <begin position="62"/>
        <end position="84"/>
    </location>
</feature>
<feature type="transmembrane region" description="Helical" evidence="6">
    <location>
        <begin position="272"/>
        <end position="296"/>
    </location>
</feature>
<dbReference type="GO" id="GO:0008374">
    <property type="term" value="F:O-acyltransferase activity"/>
    <property type="evidence" value="ECO:0007669"/>
    <property type="project" value="TreeGrafter"/>
</dbReference>